<dbReference type="SFLD" id="SFLDS00019">
    <property type="entry name" value="Glutathione_Transferase_(cytos"/>
    <property type="match status" value="1"/>
</dbReference>
<dbReference type="Pfam" id="PF17171">
    <property type="entry name" value="GST_C_6"/>
    <property type="match status" value="1"/>
</dbReference>
<dbReference type="InterPro" id="IPR026928">
    <property type="entry name" value="FAX/IsoI-like"/>
</dbReference>
<dbReference type="InterPro" id="IPR036249">
    <property type="entry name" value="Thioredoxin-like_sf"/>
</dbReference>
<dbReference type="SFLD" id="SFLDG01200">
    <property type="entry name" value="SUF1.1"/>
    <property type="match status" value="1"/>
</dbReference>
<dbReference type="CDD" id="cd03054">
    <property type="entry name" value="GST_N_Metaxin"/>
    <property type="match status" value="1"/>
</dbReference>
<dbReference type="InterPro" id="IPR040079">
    <property type="entry name" value="Glutathione_S-Trfase"/>
</dbReference>
<dbReference type="OrthoDB" id="7664269at2"/>
<evidence type="ECO:0000313" key="4">
    <source>
        <dbReference type="Proteomes" id="UP000315995"/>
    </source>
</evidence>
<dbReference type="SFLD" id="SFLDG01180">
    <property type="entry name" value="SUF1"/>
    <property type="match status" value="1"/>
</dbReference>
<feature type="domain" description="Metaxin glutathione S-transferase" evidence="1">
    <location>
        <begin position="181"/>
        <end position="240"/>
    </location>
</feature>
<keyword evidence="3" id="KW-0808">Transferase</keyword>
<evidence type="ECO:0000313" key="3">
    <source>
        <dbReference type="EMBL" id="QDG53465.1"/>
    </source>
</evidence>
<organism evidence="3 4">
    <name type="scientific">Persicimonas caeni</name>
    <dbReference type="NCBI Taxonomy" id="2292766"/>
    <lineage>
        <taxon>Bacteria</taxon>
        <taxon>Deltaproteobacteria</taxon>
        <taxon>Bradymonadales</taxon>
        <taxon>Bradymonadaceae</taxon>
        <taxon>Persicimonas</taxon>
    </lineage>
</organism>
<dbReference type="AlphaFoldDB" id="A0A4Y6Q0E4"/>
<name>A0A4Y6Q0E4_PERCE</name>
<dbReference type="EMBL" id="CP041186">
    <property type="protein sequence ID" value="QDG53465.1"/>
    <property type="molecule type" value="Genomic_DNA"/>
</dbReference>
<dbReference type="SUPFAM" id="SSF52833">
    <property type="entry name" value="Thioredoxin-like"/>
    <property type="match status" value="1"/>
</dbReference>
<feature type="domain" description="Thioredoxin-like fold" evidence="2">
    <location>
        <begin position="34"/>
        <end position="129"/>
    </location>
</feature>
<dbReference type="Pfam" id="PF17172">
    <property type="entry name" value="GST_N_4"/>
    <property type="match status" value="1"/>
</dbReference>
<dbReference type="PANTHER" id="PTHR12289:SF41">
    <property type="entry name" value="FAILED AXON CONNECTIONS-RELATED"/>
    <property type="match status" value="1"/>
</dbReference>
<reference evidence="3 4" key="1">
    <citation type="submission" date="2019-06" db="EMBL/GenBank/DDBJ databases">
        <title>Persicimonas caeni gen. nov., sp. nov., a predatory bacterium isolated from solar saltern.</title>
        <authorList>
            <person name="Wang S."/>
        </authorList>
    </citation>
    <scope>NUCLEOTIDE SEQUENCE [LARGE SCALE GENOMIC DNA]</scope>
    <source>
        <strain evidence="3 4">YN101</strain>
    </source>
</reference>
<dbReference type="InterPro" id="IPR033468">
    <property type="entry name" value="Metaxin_GST"/>
</dbReference>
<evidence type="ECO:0000259" key="2">
    <source>
        <dbReference type="Pfam" id="PF17172"/>
    </source>
</evidence>
<dbReference type="PANTHER" id="PTHR12289">
    <property type="entry name" value="METAXIN RELATED"/>
    <property type="match status" value="1"/>
</dbReference>
<protein>
    <submittedName>
        <fullName evidence="3">Glutathione S-transferase family protein</fullName>
    </submittedName>
</protein>
<proteinExistence type="predicted"/>
<gene>
    <name evidence="3" type="ORF">FIV42_22780</name>
</gene>
<accession>A0A5B8YEH3</accession>
<accession>A0A4Y6Q0E4</accession>
<dbReference type="Proteomes" id="UP000315995">
    <property type="component" value="Chromosome"/>
</dbReference>
<evidence type="ECO:0000259" key="1">
    <source>
        <dbReference type="Pfam" id="PF17171"/>
    </source>
</evidence>
<dbReference type="InterPro" id="IPR050931">
    <property type="entry name" value="Mito_Protein_Transport_Metaxin"/>
</dbReference>
<sequence length="246" mass="27469">MRATPPPLPGQTVSQQEVNVYSLGGAWGTASASPFCLKLLTWLRMSDVPHRVTYLKGPPKSSTGKAPYIDRPDGSYLEDSSFIIETLTREHGVELDAHLSDAQRATAHMLQRTLENSLYFVMIWQRWIENWEVTREAFFGHLPPVVGTVVPALLRRRVAKQTHQQGIGRLPKKEIFDIGCADVGAVASVLGDNDWFFGEPSTTDAMVHSFFSGILAAPIDDRLKEAVQSHDNLVAHSQRIDDLYWT</sequence>
<keyword evidence="4" id="KW-1185">Reference proteome</keyword>
<dbReference type="GO" id="GO:0016740">
    <property type="term" value="F:transferase activity"/>
    <property type="evidence" value="ECO:0007669"/>
    <property type="project" value="UniProtKB-KW"/>
</dbReference>
<dbReference type="InterPro" id="IPR012336">
    <property type="entry name" value="Thioredoxin-like_fold"/>
</dbReference>